<dbReference type="EMBL" id="JALKFT010000002">
    <property type="protein sequence ID" value="MCK9874692.1"/>
    <property type="molecule type" value="Genomic_DNA"/>
</dbReference>
<dbReference type="Proteomes" id="UP001201873">
    <property type="component" value="Unassembled WGS sequence"/>
</dbReference>
<dbReference type="Gene3D" id="3.40.50.2300">
    <property type="match status" value="1"/>
</dbReference>
<protein>
    <submittedName>
        <fullName evidence="3">Arsenate reductase ArsC</fullName>
    </submittedName>
</protein>
<dbReference type="PANTHER" id="PTHR43428:SF1">
    <property type="entry name" value="ARSENATE REDUCTASE"/>
    <property type="match status" value="1"/>
</dbReference>
<keyword evidence="1" id="KW-0059">Arsenical resistance</keyword>
<feature type="domain" description="Phosphotyrosine protein phosphatase I" evidence="2">
    <location>
        <begin position="90"/>
        <end position="215"/>
    </location>
</feature>
<comment type="caution">
    <text evidence="3">The sequence shown here is derived from an EMBL/GenBank/DDBJ whole genome shotgun (WGS) entry which is preliminary data.</text>
</comment>
<gene>
    <name evidence="3" type="ORF">MXD59_02655</name>
</gene>
<evidence type="ECO:0000259" key="2">
    <source>
        <dbReference type="SMART" id="SM00226"/>
    </source>
</evidence>
<dbReference type="SMART" id="SM00226">
    <property type="entry name" value="LMWPc"/>
    <property type="match status" value="1"/>
</dbReference>
<organism evidence="3 4">
    <name type="scientific">Frankia umida</name>
    <dbReference type="NCBI Taxonomy" id="573489"/>
    <lineage>
        <taxon>Bacteria</taxon>
        <taxon>Bacillati</taxon>
        <taxon>Actinomycetota</taxon>
        <taxon>Actinomycetes</taxon>
        <taxon>Frankiales</taxon>
        <taxon>Frankiaceae</taxon>
        <taxon>Frankia</taxon>
    </lineage>
</organism>
<evidence type="ECO:0000313" key="4">
    <source>
        <dbReference type="Proteomes" id="UP001201873"/>
    </source>
</evidence>
<dbReference type="CDD" id="cd16345">
    <property type="entry name" value="LMWP_ArsC"/>
    <property type="match status" value="1"/>
</dbReference>
<dbReference type="Gene3D" id="1.10.8.1060">
    <property type="entry name" value="Corynebacterium glutamicum thioredoxin-dependent arsenate reductase, N-terminal domain"/>
    <property type="match status" value="1"/>
</dbReference>
<dbReference type="SUPFAM" id="SSF52788">
    <property type="entry name" value="Phosphotyrosine protein phosphatases I"/>
    <property type="match status" value="1"/>
</dbReference>
<dbReference type="InterPro" id="IPR036196">
    <property type="entry name" value="Ptyr_pPase_sf"/>
</dbReference>
<dbReference type="Pfam" id="PF01451">
    <property type="entry name" value="LMWPc"/>
    <property type="match status" value="1"/>
</dbReference>
<evidence type="ECO:0000256" key="1">
    <source>
        <dbReference type="ARBA" id="ARBA00022849"/>
    </source>
</evidence>
<name>A0ABT0JTY5_9ACTN</name>
<dbReference type="RefSeq" id="WP_248823306.1">
    <property type="nucleotide sequence ID" value="NZ_JALKFT010000002.1"/>
</dbReference>
<accession>A0ABT0JTY5</accession>
<sequence>MIDPASPTRLDALTGVDPATVRALRASADRLAYDTTFTAGEVEEVFVDSYARLARTAQVTLFLPTLAERLTRERLEALGATRGLIAKRVPEVLFVCVRNAGRSQIAAAFTRHYAGTALHIRTGGSDPGEHIHPEVIAAMKDVGLSLEEEFPKPLTDDILAAADVVITMGCGDRCPYVPGKRYEDWPIDDPDGAPAEQVTLVRDDIDRRVRALVASLLPGQVLPPTRTAHS</sequence>
<dbReference type="NCBIfam" id="NF046112">
    <property type="entry name" value="MSMEG_6209_Nter"/>
    <property type="match status" value="1"/>
</dbReference>
<proteinExistence type="predicted"/>
<dbReference type="InterPro" id="IPR023485">
    <property type="entry name" value="Ptyr_pPase"/>
</dbReference>
<dbReference type="PANTHER" id="PTHR43428">
    <property type="entry name" value="ARSENATE REDUCTASE"/>
    <property type="match status" value="1"/>
</dbReference>
<reference evidence="3 4" key="1">
    <citation type="submission" date="2022-04" db="EMBL/GenBank/DDBJ databases">
        <title>Genome diversity in the genus Frankia.</title>
        <authorList>
            <person name="Carlos-Shanley C."/>
            <person name="Hahn D."/>
        </authorList>
    </citation>
    <scope>NUCLEOTIDE SEQUENCE [LARGE SCALE GENOMIC DNA]</scope>
    <source>
        <strain evidence="3 4">Ag45/Mut15</strain>
    </source>
</reference>
<dbReference type="InterPro" id="IPR048716">
    <property type="entry name" value="Phosphatase-like_N"/>
</dbReference>
<evidence type="ECO:0000313" key="3">
    <source>
        <dbReference type="EMBL" id="MCK9874692.1"/>
    </source>
</evidence>
<dbReference type="Pfam" id="PF21234">
    <property type="entry name" value="Phosphatase-like_N"/>
    <property type="match status" value="1"/>
</dbReference>
<keyword evidence="4" id="KW-1185">Reference proteome</keyword>